<reference evidence="2" key="1">
    <citation type="submission" date="2021-01" db="EMBL/GenBank/DDBJ databases">
        <title>Whole genome shotgun sequence of Cellulomonas chitinilytica NBRC 110799.</title>
        <authorList>
            <person name="Komaki H."/>
            <person name="Tamura T."/>
        </authorList>
    </citation>
    <scope>NUCLEOTIDE SEQUENCE</scope>
    <source>
        <strain evidence="2">NBRC 110799</strain>
    </source>
</reference>
<keyword evidence="3" id="KW-1185">Reference proteome</keyword>
<dbReference type="Pfam" id="PF21725">
    <property type="entry name" value="T7SS_signal"/>
    <property type="match status" value="1"/>
</dbReference>
<accession>A0A919P454</accession>
<sequence length="343" mass="36385">MTAFPSPLASAAHAEAIIPGEPEALFSDALALRRLGGVLSEKAHSVTHIDLTPWSGETARKYGESAALLAAKLTYGADVVDQAASVLTTHAGVVSWAQERVEECLHNYRQAASAPACVPPFQLGLQPGLTPDQQAAVARFESVKATYDASVTETADALNRLAELGIGGPNVLAVALGLSKADANPWHVEGAVAAGATASLAMMAVGPGEMSALAKSAEAEVMIARVPRATLGESATANYKGTFFQAHPELEGKVVVHHAVEQQVFRRYPDIVTRQQMHSLENLRGIPSDINPELHLSALRKEWNSFYRTHPTASVDDLLDHATYLDAKYGTQFRPAIEGAVAP</sequence>
<dbReference type="AlphaFoldDB" id="A0A919P454"/>
<proteinExistence type="predicted"/>
<feature type="domain" description="Putative T7SS secretion signal" evidence="1">
    <location>
        <begin position="10"/>
        <end position="159"/>
    </location>
</feature>
<comment type="caution">
    <text evidence="2">The sequence shown here is derived from an EMBL/GenBank/DDBJ whole genome shotgun (WGS) entry which is preliminary data.</text>
</comment>
<evidence type="ECO:0000259" key="1">
    <source>
        <dbReference type="Pfam" id="PF21725"/>
    </source>
</evidence>
<dbReference type="RefSeq" id="WP_203752522.1">
    <property type="nucleotide sequence ID" value="NZ_BONK01000006.1"/>
</dbReference>
<dbReference type="InterPro" id="IPR049082">
    <property type="entry name" value="T7SS_signal"/>
</dbReference>
<evidence type="ECO:0000313" key="3">
    <source>
        <dbReference type="Proteomes" id="UP000632740"/>
    </source>
</evidence>
<dbReference type="EMBL" id="BONK01000006">
    <property type="protein sequence ID" value="GIG21271.1"/>
    <property type="molecule type" value="Genomic_DNA"/>
</dbReference>
<dbReference type="Proteomes" id="UP000632740">
    <property type="component" value="Unassembled WGS sequence"/>
</dbReference>
<evidence type="ECO:0000313" key="2">
    <source>
        <dbReference type="EMBL" id="GIG21271.1"/>
    </source>
</evidence>
<name>A0A919P454_9CELL</name>
<gene>
    <name evidence="2" type="ORF">Cch01nite_19950</name>
</gene>
<protein>
    <recommendedName>
        <fullName evidence="1">Putative T7SS secretion signal domain-containing protein</fullName>
    </recommendedName>
</protein>
<organism evidence="2 3">
    <name type="scientific">Cellulomonas chitinilytica</name>
    <dbReference type="NCBI Taxonomy" id="398759"/>
    <lineage>
        <taxon>Bacteria</taxon>
        <taxon>Bacillati</taxon>
        <taxon>Actinomycetota</taxon>
        <taxon>Actinomycetes</taxon>
        <taxon>Micrococcales</taxon>
        <taxon>Cellulomonadaceae</taxon>
        <taxon>Cellulomonas</taxon>
    </lineage>
</organism>